<dbReference type="InterPro" id="IPR018108">
    <property type="entry name" value="MCP_transmembrane"/>
</dbReference>
<proteinExistence type="inferred from homology"/>
<keyword evidence="3 13" id="KW-0813">Transport</keyword>
<dbReference type="SUPFAM" id="SSF103506">
    <property type="entry name" value="Mitochondrial carrier"/>
    <property type="match status" value="1"/>
</dbReference>
<sequence>MFRKRVKIEENTQPVESQQQDQKQEQPHPTESNLDSWRSCLLLASGHGRLVATRPYNTVANFNVMPPLKAMPVKDEERLERIFKQLDRDGDGRIDIHDLSAALHDLHGLSGVYAARFLQQQPDFGTGLGLSFAEFLHYVREHEKNLVLQFSRLDMNGDGQVNVEELIAAFKDLGLDIDLDEAKNLLTRIDKDGSLNISVNEWRDFMLLAPSKDIRDLIQFWRHSTYLDIGSEMNPIPDDFLEENLKTGVWWRHLLAGGLAGAVSRTCTAPLDRIKVYLQVQTHRMRITECMQIMLKEGGSRSMWRGNGINVLKIAPETALKFTVYEQIKQLIRGKDAGRQMSIAERFYAGAAAGGISQTIIYPMEVLKTRLALRKTGQYTGIADAAAKIYRQEGARSFYRGFVPNILGILPHAGIDLALYETLKRQYIASHESNEKPNFLVLLGCGSTSSALGQLCSYPLALVRTRLQAQDAETIANEEAQRQKQIPMTMRGQFRKIVRKEGLVGLYRGIMANFLKVLPAVSISYVVYEYSSTVLGIKMS</sequence>
<keyword evidence="4 12" id="KW-0812">Transmembrane</keyword>
<keyword evidence="8" id="KW-0106">Calcium</keyword>
<feature type="domain" description="EF-hand" evidence="15">
    <location>
        <begin position="177"/>
        <end position="212"/>
    </location>
</feature>
<dbReference type="GeneID" id="108080542"/>
<evidence type="ECO:0000256" key="1">
    <source>
        <dbReference type="ARBA" id="ARBA00004448"/>
    </source>
</evidence>
<evidence type="ECO:0000256" key="12">
    <source>
        <dbReference type="PROSITE-ProRule" id="PRU00282"/>
    </source>
</evidence>
<evidence type="ECO:0000256" key="6">
    <source>
        <dbReference type="ARBA" id="ARBA00022737"/>
    </source>
</evidence>
<dbReference type="OrthoDB" id="270584at2759"/>
<evidence type="ECO:0000256" key="13">
    <source>
        <dbReference type="RuleBase" id="RU000488"/>
    </source>
</evidence>
<keyword evidence="16" id="KW-1185">Reference proteome</keyword>
<dbReference type="PROSITE" id="PS50222">
    <property type="entry name" value="EF_HAND_2"/>
    <property type="match status" value="3"/>
</dbReference>
<dbReference type="GO" id="GO:0055085">
    <property type="term" value="P:transmembrane transport"/>
    <property type="evidence" value="ECO:0007669"/>
    <property type="project" value="InterPro"/>
</dbReference>
<accession>A0A6P4J6V1</accession>
<keyword evidence="6" id="KW-0677">Repeat</keyword>
<dbReference type="InterPro" id="IPR002167">
    <property type="entry name" value="GDC-like"/>
</dbReference>
<name>A0A6P4J6V1_DROKI</name>
<dbReference type="Pfam" id="PF00153">
    <property type="entry name" value="Mito_carr"/>
    <property type="match status" value="3"/>
</dbReference>
<dbReference type="GO" id="GO:0005743">
    <property type="term" value="C:mitochondrial inner membrane"/>
    <property type="evidence" value="ECO:0007669"/>
    <property type="project" value="UniProtKB-SubCell"/>
</dbReference>
<dbReference type="Gene3D" id="1.10.238.10">
    <property type="entry name" value="EF-hand"/>
    <property type="match status" value="2"/>
</dbReference>
<evidence type="ECO:0000259" key="15">
    <source>
        <dbReference type="PROSITE" id="PS50222"/>
    </source>
</evidence>
<dbReference type="SUPFAM" id="SSF47473">
    <property type="entry name" value="EF-hand"/>
    <property type="match status" value="1"/>
</dbReference>
<evidence type="ECO:0000256" key="8">
    <source>
        <dbReference type="ARBA" id="ARBA00022837"/>
    </source>
</evidence>
<evidence type="ECO:0000256" key="10">
    <source>
        <dbReference type="ARBA" id="ARBA00023128"/>
    </source>
</evidence>
<evidence type="ECO:0000256" key="2">
    <source>
        <dbReference type="ARBA" id="ARBA00006375"/>
    </source>
</evidence>
<dbReference type="InterPro" id="IPR018247">
    <property type="entry name" value="EF_Hand_1_Ca_BS"/>
</dbReference>
<feature type="domain" description="EF-hand" evidence="15">
    <location>
        <begin position="141"/>
        <end position="176"/>
    </location>
</feature>
<dbReference type="PRINTS" id="PR00928">
    <property type="entry name" value="GRAVESDC"/>
</dbReference>
<feature type="repeat" description="Solcar" evidence="12">
    <location>
        <begin position="437"/>
        <end position="534"/>
    </location>
</feature>
<keyword evidence="7" id="KW-0999">Mitochondrion inner membrane</keyword>
<dbReference type="PRINTS" id="PR00926">
    <property type="entry name" value="MITOCARRIER"/>
</dbReference>
<evidence type="ECO:0000256" key="11">
    <source>
        <dbReference type="ARBA" id="ARBA00023136"/>
    </source>
</evidence>
<dbReference type="FunFam" id="1.50.40.10:FF:000003">
    <property type="entry name" value="Putative calcium-binding mitochondrial carrier protein scamc-2"/>
    <property type="match status" value="1"/>
</dbReference>
<dbReference type="Proteomes" id="UP001652661">
    <property type="component" value="Chromosome X"/>
</dbReference>
<dbReference type="PROSITE" id="PS00018">
    <property type="entry name" value="EF_HAND_1"/>
    <property type="match status" value="2"/>
</dbReference>
<feature type="repeat" description="Solcar" evidence="12">
    <location>
        <begin position="248"/>
        <end position="331"/>
    </location>
</feature>
<evidence type="ECO:0000313" key="16">
    <source>
        <dbReference type="Proteomes" id="UP001652661"/>
    </source>
</evidence>
<feature type="domain" description="EF-hand" evidence="15">
    <location>
        <begin position="74"/>
        <end position="109"/>
    </location>
</feature>
<dbReference type="PROSITE" id="PS50920">
    <property type="entry name" value="SOLCAR"/>
    <property type="match status" value="3"/>
</dbReference>
<protein>
    <submittedName>
        <fullName evidence="17">Mitochondrial adenyl nucleotide antiporter SLC25A24-B-like</fullName>
    </submittedName>
</protein>
<dbReference type="Pfam" id="PF13202">
    <property type="entry name" value="EF-hand_5"/>
    <property type="match status" value="1"/>
</dbReference>
<dbReference type="FunFam" id="1.10.238.10:FF:000028">
    <property type="entry name" value="Putative calcium-binding mitochondrial carrier protein scamc-2"/>
    <property type="match status" value="1"/>
</dbReference>
<organism evidence="16 17">
    <name type="scientific">Drosophila kikkawai</name>
    <name type="common">Fruit fly</name>
    <dbReference type="NCBI Taxonomy" id="30033"/>
    <lineage>
        <taxon>Eukaryota</taxon>
        <taxon>Metazoa</taxon>
        <taxon>Ecdysozoa</taxon>
        <taxon>Arthropoda</taxon>
        <taxon>Hexapoda</taxon>
        <taxon>Insecta</taxon>
        <taxon>Pterygota</taxon>
        <taxon>Neoptera</taxon>
        <taxon>Endopterygota</taxon>
        <taxon>Diptera</taxon>
        <taxon>Brachycera</taxon>
        <taxon>Muscomorpha</taxon>
        <taxon>Ephydroidea</taxon>
        <taxon>Drosophilidae</taxon>
        <taxon>Drosophila</taxon>
        <taxon>Sophophora</taxon>
    </lineage>
</organism>
<evidence type="ECO:0000256" key="9">
    <source>
        <dbReference type="ARBA" id="ARBA00022989"/>
    </source>
</evidence>
<keyword evidence="11 12" id="KW-0472">Membrane</keyword>
<gene>
    <name evidence="17" type="primary">LOC108080542</name>
</gene>
<keyword evidence="9" id="KW-1133">Transmembrane helix</keyword>
<dbReference type="InterPro" id="IPR011992">
    <property type="entry name" value="EF-hand-dom_pair"/>
</dbReference>
<dbReference type="InterPro" id="IPR002048">
    <property type="entry name" value="EF_hand_dom"/>
</dbReference>
<comment type="similarity">
    <text evidence="2 13">Belongs to the mitochondrial carrier (TC 2.A.29) family.</text>
</comment>
<dbReference type="RefSeq" id="XP_017030834.1">
    <property type="nucleotide sequence ID" value="XM_017175345.3"/>
</dbReference>
<feature type="repeat" description="Solcar" evidence="12">
    <location>
        <begin position="341"/>
        <end position="426"/>
    </location>
</feature>
<dbReference type="PANTHER" id="PTHR24089">
    <property type="entry name" value="SOLUTE CARRIER FAMILY 25"/>
    <property type="match status" value="1"/>
</dbReference>
<keyword evidence="10" id="KW-0496">Mitochondrion</keyword>
<evidence type="ECO:0000256" key="5">
    <source>
        <dbReference type="ARBA" id="ARBA00022723"/>
    </source>
</evidence>
<reference evidence="17" key="1">
    <citation type="submission" date="2025-08" db="UniProtKB">
        <authorList>
            <consortium name="RefSeq"/>
        </authorList>
    </citation>
    <scope>IDENTIFICATION</scope>
    <source>
        <strain evidence="17">14028-0561.14</strain>
        <tissue evidence="17">Whole fly</tissue>
    </source>
</reference>
<evidence type="ECO:0000256" key="3">
    <source>
        <dbReference type="ARBA" id="ARBA00022448"/>
    </source>
</evidence>
<evidence type="ECO:0000256" key="14">
    <source>
        <dbReference type="SAM" id="MobiDB-lite"/>
    </source>
</evidence>
<dbReference type="SMART" id="SM00054">
    <property type="entry name" value="EFh"/>
    <property type="match status" value="3"/>
</dbReference>
<evidence type="ECO:0000313" key="17">
    <source>
        <dbReference type="RefSeq" id="XP_017030834.1"/>
    </source>
</evidence>
<keyword evidence="5" id="KW-0479">Metal-binding</keyword>
<comment type="subcellular location">
    <subcellularLocation>
        <location evidence="1">Mitochondrion inner membrane</location>
        <topology evidence="1">Multi-pass membrane protein</topology>
    </subcellularLocation>
</comment>
<dbReference type="CDD" id="cd00051">
    <property type="entry name" value="EFh"/>
    <property type="match status" value="1"/>
</dbReference>
<dbReference type="GO" id="GO:0005509">
    <property type="term" value="F:calcium ion binding"/>
    <property type="evidence" value="ECO:0007669"/>
    <property type="project" value="InterPro"/>
</dbReference>
<dbReference type="Gene3D" id="1.50.40.10">
    <property type="entry name" value="Mitochondrial carrier domain"/>
    <property type="match status" value="1"/>
</dbReference>
<evidence type="ECO:0000256" key="7">
    <source>
        <dbReference type="ARBA" id="ARBA00022792"/>
    </source>
</evidence>
<feature type="region of interest" description="Disordered" evidence="14">
    <location>
        <begin position="1"/>
        <end position="33"/>
    </location>
</feature>
<dbReference type="Pfam" id="PF13405">
    <property type="entry name" value="EF-hand_6"/>
    <property type="match status" value="1"/>
</dbReference>
<evidence type="ECO:0000256" key="4">
    <source>
        <dbReference type="ARBA" id="ARBA00022692"/>
    </source>
</evidence>
<dbReference type="AlphaFoldDB" id="A0A6P4J6V1"/>
<dbReference type="InterPro" id="IPR023395">
    <property type="entry name" value="MCP_dom_sf"/>
</dbReference>
<dbReference type="InterPro" id="IPR002067">
    <property type="entry name" value="MCP"/>
</dbReference>